<evidence type="ECO:0000256" key="3">
    <source>
        <dbReference type="ARBA" id="ARBA00022723"/>
    </source>
</evidence>
<dbReference type="SUPFAM" id="SSF53738">
    <property type="entry name" value="Phosphoglucomutase, first 3 domains"/>
    <property type="match status" value="3"/>
</dbReference>
<gene>
    <name evidence="10" type="primary">PAGM</name>
    <name evidence="10" type="ORF">PGAL8A_00356900</name>
</gene>
<dbReference type="GeneID" id="39732099"/>
<feature type="domain" description="Phosphoacetylglucosamine mutase AMG1" evidence="8">
    <location>
        <begin position="510"/>
        <end position="668"/>
    </location>
</feature>
<dbReference type="Pfam" id="PF21405">
    <property type="entry name" value="AMG1_II"/>
    <property type="match status" value="1"/>
</dbReference>
<keyword evidence="5 10" id="KW-0413">Isomerase</keyword>
<keyword evidence="11" id="KW-1185">Reference proteome</keyword>
<dbReference type="VEuPathDB" id="PlasmoDB:PGAL8A_00356900"/>
<evidence type="ECO:0000259" key="9">
    <source>
        <dbReference type="Pfam" id="PF21405"/>
    </source>
</evidence>
<comment type="caution">
    <text evidence="10">The sequence shown here is derived from an EMBL/GenBank/DDBJ whole genome shotgun (WGS) entry which is preliminary data.</text>
</comment>
<feature type="domain" description="Alpha-D-phosphohexomutase C-terminal" evidence="6">
    <location>
        <begin position="723"/>
        <end position="765"/>
    </location>
</feature>
<dbReference type="InterPro" id="IPR005843">
    <property type="entry name" value="A-D-PHexomutase_C"/>
</dbReference>
<dbReference type="Gene3D" id="3.30.310.50">
    <property type="entry name" value="Alpha-D-phosphohexomutase, C-terminal domain"/>
    <property type="match status" value="1"/>
</dbReference>
<dbReference type="InterPro" id="IPR049023">
    <property type="entry name" value="AMG1_II"/>
</dbReference>
<dbReference type="InterPro" id="IPR005844">
    <property type="entry name" value="A-D-PHexomutase_a/b/a-I"/>
</dbReference>
<evidence type="ECO:0000259" key="7">
    <source>
        <dbReference type="Pfam" id="PF02878"/>
    </source>
</evidence>
<keyword evidence="3" id="KW-0479">Metal-binding</keyword>
<dbReference type="PROSITE" id="PS00710">
    <property type="entry name" value="PGM_PMM"/>
    <property type="match status" value="1"/>
</dbReference>
<name>A0A1J1GV09_PLAGA</name>
<evidence type="ECO:0000259" key="6">
    <source>
        <dbReference type="Pfam" id="PF00408"/>
    </source>
</evidence>
<dbReference type="InterPro" id="IPR016066">
    <property type="entry name" value="A-D-PHexomutase_CS"/>
</dbReference>
<dbReference type="GO" id="GO:0005975">
    <property type="term" value="P:carbohydrate metabolic process"/>
    <property type="evidence" value="ECO:0007669"/>
    <property type="project" value="InterPro"/>
</dbReference>
<feature type="domain" description="Phosphoacetylglucosamine mutase AMG1" evidence="9">
    <location>
        <begin position="353"/>
        <end position="466"/>
    </location>
</feature>
<reference evidence="10" key="1">
    <citation type="submission" date="2015-04" db="EMBL/GenBank/DDBJ databases">
        <authorList>
            <consortium name="Pathogen Informatics"/>
        </authorList>
    </citation>
    <scope>NUCLEOTIDE SEQUENCE [LARGE SCALE GENOMIC DNA]</scope>
    <source>
        <strain evidence="10">8A</strain>
    </source>
</reference>
<dbReference type="PANTHER" id="PTHR45955">
    <property type="entry name" value="PHOSPHOACETYLGLUCOSAMINE MUTASE"/>
    <property type="match status" value="1"/>
</dbReference>
<evidence type="ECO:0000313" key="11">
    <source>
        <dbReference type="Proteomes" id="UP000220797"/>
    </source>
</evidence>
<feature type="domain" description="Alpha-D-phosphohexomutase alpha/beta/alpha" evidence="7">
    <location>
        <begin position="110"/>
        <end position="149"/>
    </location>
</feature>
<evidence type="ECO:0000313" key="10">
    <source>
        <dbReference type="EMBL" id="CRG96351.1"/>
    </source>
</evidence>
<protein>
    <submittedName>
        <fullName evidence="10">Phosphoacetylglucosamine mutase, putative</fullName>
        <ecNumber evidence="10">5.4.2.3</ecNumber>
    </submittedName>
</protein>
<dbReference type="EC" id="5.4.2.3" evidence="10"/>
<dbReference type="Gene3D" id="3.40.120.10">
    <property type="entry name" value="Alpha-D-Glucose-1,6-Bisphosphate, subunit A, domain 3"/>
    <property type="match status" value="2"/>
</dbReference>
<dbReference type="AlphaFoldDB" id="A0A1J1GV09"/>
<dbReference type="Proteomes" id="UP000220797">
    <property type="component" value="Unassembled WGS sequence"/>
</dbReference>
<dbReference type="Pfam" id="PF02878">
    <property type="entry name" value="PGM_PMM_I"/>
    <property type="match status" value="1"/>
</dbReference>
<dbReference type="PANTHER" id="PTHR45955:SF1">
    <property type="entry name" value="PHOSPHOACETYLGLUCOSAMINE MUTASE"/>
    <property type="match status" value="1"/>
</dbReference>
<comment type="cofactor">
    <cofactor evidence="1">
        <name>Mg(2+)</name>
        <dbReference type="ChEBI" id="CHEBI:18420"/>
    </cofactor>
</comment>
<dbReference type="GO" id="GO:0004610">
    <property type="term" value="F:phosphoacetylglucosamine mutase activity"/>
    <property type="evidence" value="ECO:0007669"/>
    <property type="project" value="UniProtKB-EC"/>
</dbReference>
<evidence type="ECO:0000259" key="8">
    <source>
        <dbReference type="Pfam" id="PF21404"/>
    </source>
</evidence>
<dbReference type="SUPFAM" id="SSF55957">
    <property type="entry name" value="Phosphoglucomutase, C-terminal domain"/>
    <property type="match status" value="1"/>
</dbReference>
<dbReference type="RefSeq" id="XP_028529156.1">
    <property type="nucleotide sequence ID" value="XM_028672622.1"/>
</dbReference>
<proteinExistence type="inferred from homology"/>
<dbReference type="Pfam" id="PF21404">
    <property type="entry name" value="AMG1_III"/>
    <property type="match status" value="1"/>
</dbReference>
<accession>A0A1J1GV09</accession>
<keyword evidence="4" id="KW-0460">Magnesium</keyword>
<dbReference type="GO" id="GO:0006048">
    <property type="term" value="P:UDP-N-acetylglucosamine biosynthetic process"/>
    <property type="evidence" value="ECO:0007669"/>
    <property type="project" value="TreeGrafter"/>
</dbReference>
<evidence type="ECO:0000256" key="2">
    <source>
        <dbReference type="ARBA" id="ARBA00010231"/>
    </source>
</evidence>
<dbReference type="Pfam" id="PF00408">
    <property type="entry name" value="PGM_PMM_IV"/>
    <property type="match status" value="1"/>
</dbReference>
<dbReference type="EMBL" id="CVMV01000059">
    <property type="protein sequence ID" value="CRG96351.1"/>
    <property type="molecule type" value="Genomic_DNA"/>
</dbReference>
<dbReference type="InterPro" id="IPR049022">
    <property type="entry name" value="AMG1_III"/>
</dbReference>
<evidence type="ECO:0000256" key="1">
    <source>
        <dbReference type="ARBA" id="ARBA00001946"/>
    </source>
</evidence>
<comment type="similarity">
    <text evidence="2">Belongs to the phosphohexose mutase family.</text>
</comment>
<dbReference type="InterPro" id="IPR016055">
    <property type="entry name" value="A-D-PHexomutase_a/b/a-I/II/III"/>
</dbReference>
<evidence type="ECO:0000256" key="4">
    <source>
        <dbReference type="ARBA" id="ARBA00022842"/>
    </source>
</evidence>
<evidence type="ECO:0000256" key="5">
    <source>
        <dbReference type="ARBA" id="ARBA00023235"/>
    </source>
</evidence>
<sequence length="779" mass="91686">MRNIKESLFYVKIKPCIEKYLPNYTIEENIKFESTFEFTYGNSGFRDKYETKSCDLLNALNKSGIFIGLLFIKYNYEISKKYKLLDFNSLDEKKEYFNLQSAENIKWNNVGIIITASHNPHNENGVKILDYKGRQINEEYEYYLMDLVNRHLRYLEKNKKCTIDDIVDNIIDCIAHIFEKETGLNIFDNYVFNNIKKLDDIIYKCNIHNTLKANICIGFDTRSSGLPLNNIIIESLNCLNIYKCINNMCYITTPCMHFIINFLNNIFDDNKINTNILTSNNYSIHKKKNDLEYLKKFKLKNNNLIKNLYYFKYSDNTLSGDLNKLHAVNINKEILNNNLYQDNDVHLYAYNSDKFYFDYFIYLFEDLYDYLNKTYNEVLTNNCKEEKIYVDCSNGVASLKIDNFKNIFNILNKKIIKINYINDEDSILNFNCGSEYVYSKKKVPINSPLEEINCKFCTFDGDADRILYFFLDNDKNDYNNFTNNPNVKNTLINNSFNENKNKDNNIVILDGPKIICLFLNCIIKMLSHIKINKEELISEKNIEKIDINIIQTAYVNTSFINYLNNMKKKVSEEIDIFQYININIICTKTGIKYLDNVARKSSIGIFFEPNGHGTIYADINQLNEWSTKLCINKDTSFIALKKYLLFFNQTAGDAIVDFIAIELTLSYLNLNIKQWDNFYKPYPSLYINIMCPKYILQKLKPHPQHEHYLIEPKCLQRKIDEIVNEVDSKNARCFIRPSGTENLIRIFAEAETSKKVNEILEKVKEIISQYLKENQKLSE</sequence>
<organism evidence="10 11">
    <name type="scientific">Plasmodium gallinaceum</name>
    <dbReference type="NCBI Taxonomy" id="5849"/>
    <lineage>
        <taxon>Eukaryota</taxon>
        <taxon>Sar</taxon>
        <taxon>Alveolata</taxon>
        <taxon>Apicomplexa</taxon>
        <taxon>Aconoidasida</taxon>
        <taxon>Haemosporida</taxon>
        <taxon>Plasmodiidae</taxon>
        <taxon>Plasmodium</taxon>
        <taxon>Plasmodium (Haemamoeba)</taxon>
    </lineage>
</organism>
<dbReference type="OrthoDB" id="1928at2759"/>
<dbReference type="GO" id="GO:0000287">
    <property type="term" value="F:magnesium ion binding"/>
    <property type="evidence" value="ECO:0007669"/>
    <property type="project" value="InterPro"/>
</dbReference>
<dbReference type="InterPro" id="IPR036900">
    <property type="entry name" value="A-D-PHexomutase_C_sf"/>
</dbReference>